<organism evidence="1 2">
    <name type="scientific">Dentiscutata erythropus</name>
    <dbReference type="NCBI Taxonomy" id="1348616"/>
    <lineage>
        <taxon>Eukaryota</taxon>
        <taxon>Fungi</taxon>
        <taxon>Fungi incertae sedis</taxon>
        <taxon>Mucoromycota</taxon>
        <taxon>Glomeromycotina</taxon>
        <taxon>Glomeromycetes</taxon>
        <taxon>Diversisporales</taxon>
        <taxon>Gigasporaceae</taxon>
        <taxon>Dentiscutata</taxon>
    </lineage>
</organism>
<proteinExistence type="predicted"/>
<keyword evidence="2" id="KW-1185">Reference proteome</keyword>
<evidence type="ECO:0000313" key="2">
    <source>
        <dbReference type="Proteomes" id="UP000789405"/>
    </source>
</evidence>
<gene>
    <name evidence="1" type="ORF">DERYTH_LOCUS26290</name>
</gene>
<protein>
    <submittedName>
        <fullName evidence="1">26833_t:CDS:1</fullName>
    </submittedName>
</protein>
<accession>A0A9N9KAN3</accession>
<comment type="caution">
    <text evidence="1">The sequence shown here is derived from an EMBL/GenBank/DDBJ whole genome shotgun (WGS) entry which is preliminary data.</text>
</comment>
<dbReference type="Proteomes" id="UP000789405">
    <property type="component" value="Unassembled WGS sequence"/>
</dbReference>
<feature type="non-terminal residue" evidence="1">
    <location>
        <position position="1"/>
    </location>
</feature>
<evidence type="ECO:0000313" key="1">
    <source>
        <dbReference type="EMBL" id="CAG8816493.1"/>
    </source>
</evidence>
<reference evidence="1" key="1">
    <citation type="submission" date="2021-06" db="EMBL/GenBank/DDBJ databases">
        <authorList>
            <person name="Kallberg Y."/>
            <person name="Tangrot J."/>
            <person name="Rosling A."/>
        </authorList>
    </citation>
    <scope>NUCLEOTIDE SEQUENCE</scope>
    <source>
        <strain evidence="1">MA453B</strain>
    </source>
</reference>
<dbReference type="AlphaFoldDB" id="A0A9N9KAN3"/>
<feature type="non-terminal residue" evidence="1">
    <location>
        <position position="287"/>
    </location>
</feature>
<dbReference type="EMBL" id="CAJVPY010053978">
    <property type="protein sequence ID" value="CAG8816493.1"/>
    <property type="molecule type" value="Genomic_DNA"/>
</dbReference>
<sequence>SLPYLWEDPFYSCVGRNYMSLQKIIYYYLSDKKNILFKFYSSHFDDIEKPLFDYLSFIRQIRVDNIFNIVTHGIDDFEFDLYIDWKTQVTKTVLELIFNYSKKITYFQLSNKYKSDITNLIVKYNSKHNRYIYLDTTRPSDLLKFNNMYGIALGYGKWDRSSFCISTNLQIFKKINSENITNIRFRHVKFTEKEEKILDYFVSLKKLKCLSFIETNIDNVKNIYEKFKDSKTLVYLKVISCNLRNFVFTENFLNEILNNENIKNIIIGFDWKEENFLINKKNSIKKY</sequence>
<dbReference type="OrthoDB" id="10483599at2759"/>
<name>A0A9N9KAN3_9GLOM</name>